<dbReference type="Pfam" id="PF00005">
    <property type="entry name" value="ABC_tran"/>
    <property type="match status" value="1"/>
</dbReference>
<feature type="domain" description="ABC transporter" evidence="6">
    <location>
        <begin position="15"/>
        <end position="245"/>
    </location>
</feature>
<protein>
    <submittedName>
        <fullName evidence="7">ATP-binding cassette domain-containing protein</fullName>
    </submittedName>
</protein>
<comment type="similarity">
    <text evidence="1">Belongs to the ABC transporter superfamily.</text>
</comment>
<evidence type="ECO:0000313" key="8">
    <source>
        <dbReference type="Proteomes" id="UP001060414"/>
    </source>
</evidence>
<evidence type="ECO:0000256" key="3">
    <source>
        <dbReference type="ARBA" id="ARBA00022458"/>
    </source>
</evidence>
<dbReference type="Gene3D" id="3.40.50.300">
    <property type="entry name" value="P-loop containing nucleotide triphosphate hydrolases"/>
    <property type="match status" value="1"/>
</dbReference>
<sequence>MMAEVGEDPSAAWVIEAENLEKSYGTFKAVDGLSFRVKRGECFGLLGPNGAGKTTSIRMLYGYSPMGAGRLRVFGRDLEPNLRAVKQRMGICQQEDNLDPDLSVRENLLVYARYFDLPRAEARTRADELLKFFALDHRGGANIRELSGGMKRRLMVARAIINRPDLVILDEPTTGLDPQSRHQVWQRLEDLKHRGLTILLTTHYMDEAARLCDRLIIVDRGKVLVEGAPEALIAAHVGREVIEVNRPDEPLRRFLHERRCAFEDLGARLVVYNHGSDDLFLRLTRDFCPGGCTLRQAGLEDVFLRLTGRELRE</sequence>
<name>A0ABY5ZQ07_9BACT</name>
<gene>
    <name evidence="7" type="ORF">L9S41_00885</name>
</gene>
<dbReference type="RefSeq" id="WP_260748323.1">
    <property type="nucleotide sequence ID" value="NZ_CP092109.1"/>
</dbReference>
<proteinExistence type="inferred from homology"/>
<dbReference type="PROSITE" id="PS50893">
    <property type="entry name" value="ABC_TRANSPORTER_2"/>
    <property type="match status" value="1"/>
</dbReference>
<dbReference type="InterPro" id="IPR003593">
    <property type="entry name" value="AAA+_ATPase"/>
</dbReference>
<evidence type="ECO:0000313" key="7">
    <source>
        <dbReference type="EMBL" id="UWZ79970.1"/>
    </source>
</evidence>
<dbReference type="EMBL" id="CP092109">
    <property type="protein sequence ID" value="UWZ79970.1"/>
    <property type="molecule type" value="Genomic_DNA"/>
</dbReference>
<evidence type="ECO:0000256" key="4">
    <source>
        <dbReference type="ARBA" id="ARBA00022741"/>
    </source>
</evidence>
<dbReference type="PROSITE" id="PS00211">
    <property type="entry name" value="ABC_TRANSPORTER_1"/>
    <property type="match status" value="1"/>
</dbReference>
<dbReference type="InterPro" id="IPR027417">
    <property type="entry name" value="P-loop_NTPase"/>
</dbReference>
<dbReference type="Proteomes" id="UP001060414">
    <property type="component" value="Chromosome"/>
</dbReference>
<dbReference type="InterPro" id="IPR003439">
    <property type="entry name" value="ABC_transporter-like_ATP-bd"/>
</dbReference>
<keyword evidence="8" id="KW-1185">Reference proteome</keyword>
<dbReference type="InterPro" id="IPR050763">
    <property type="entry name" value="ABC_transporter_ATP-binding"/>
</dbReference>
<evidence type="ECO:0000256" key="1">
    <source>
        <dbReference type="ARBA" id="ARBA00005417"/>
    </source>
</evidence>
<keyword evidence="5 7" id="KW-0067">ATP-binding</keyword>
<dbReference type="SUPFAM" id="SSF52540">
    <property type="entry name" value="P-loop containing nucleoside triphosphate hydrolases"/>
    <property type="match status" value="1"/>
</dbReference>
<organism evidence="7 8">
    <name type="scientific">Geoalkalibacter halelectricus</name>
    <dbReference type="NCBI Taxonomy" id="2847045"/>
    <lineage>
        <taxon>Bacteria</taxon>
        <taxon>Pseudomonadati</taxon>
        <taxon>Thermodesulfobacteriota</taxon>
        <taxon>Desulfuromonadia</taxon>
        <taxon>Desulfuromonadales</taxon>
        <taxon>Geoalkalibacteraceae</taxon>
        <taxon>Geoalkalibacter</taxon>
    </lineage>
</organism>
<keyword evidence="4" id="KW-0547">Nucleotide-binding</keyword>
<evidence type="ECO:0000259" key="6">
    <source>
        <dbReference type="PROSITE" id="PS50893"/>
    </source>
</evidence>
<dbReference type="InterPro" id="IPR017871">
    <property type="entry name" value="ABC_transporter-like_CS"/>
</dbReference>
<reference evidence="7" key="1">
    <citation type="journal article" date="2022" name="Environ. Microbiol.">
        <title>Geoalkalibacter halelectricus SAP #1 sp. nov. possessing extracellular electron transfer and mineral#reducing capabilities from a haloalkaline environment.</title>
        <authorList>
            <person name="Yadav S."/>
            <person name="Singh R."/>
            <person name="Sundharam S.S."/>
            <person name="Chaudhary S."/>
            <person name="Krishnamurthi S."/>
            <person name="Patil S.A."/>
        </authorList>
    </citation>
    <scope>NUCLEOTIDE SEQUENCE</scope>
    <source>
        <strain evidence="7">SAP-1</strain>
    </source>
</reference>
<accession>A0ABY5ZQ07</accession>
<evidence type="ECO:0000256" key="5">
    <source>
        <dbReference type="ARBA" id="ARBA00022840"/>
    </source>
</evidence>
<dbReference type="GO" id="GO:0005524">
    <property type="term" value="F:ATP binding"/>
    <property type="evidence" value="ECO:0007669"/>
    <property type="project" value="UniProtKB-KW"/>
</dbReference>
<dbReference type="PANTHER" id="PTHR42711:SF5">
    <property type="entry name" value="ABC TRANSPORTER ATP-BINDING PROTEIN NATA"/>
    <property type="match status" value="1"/>
</dbReference>
<dbReference type="PANTHER" id="PTHR42711">
    <property type="entry name" value="ABC TRANSPORTER ATP-BINDING PROTEIN"/>
    <property type="match status" value="1"/>
</dbReference>
<keyword evidence="3" id="KW-0536">Nodulation</keyword>
<dbReference type="SMART" id="SM00382">
    <property type="entry name" value="AAA"/>
    <property type="match status" value="1"/>
</dbReference>
<evidence type="ECO:0000256" key="2">
    <source>
        <dbReference type="ARBA" id="ARBA00022448"/>
    </source>
</evidence>
<keyword evidence="2" id="KW-0813">Transport</keyword>